<proteinExistence type="predicted"/>
<accession>A0ABS7GU29</accession>
<evidence type="ECO:0000313" key="4">
    <source>
        <dbReference type="Proteomes" id="UP000717752"/>
    </source>
</evidence>
<dbReference type="InterPro" id="IPR036735">
    <property type="entry name" value="NGN_dom_sf"/>
</dbReference>
<dbReference type="Gene3D" id="3.30.70.940">
    <property type="entry name" value="NusG, N-terminal domain"/>
    <property type="match status" value="1"/>
</dbReference>
<dbReference type="EMBL" id="JAEUAK010000004">
    <property type="protein sequence ID" value="MBW9053445.1"/>
    <property type="molecule type" value="Genomic_DNA"/>
</dbReference>
<comment type="caution">
    <text evidence="3">The sequence shown here is derived from an EMBL/GenBank/DDBJ whole genome shotgun (WGS) entry which is preliminary data.</text>
</comment>
<name>A0ABS7GU29_9HYPH</name>
<gene>
    <name evidence="3" type="ORF">JNB85_13605</name>
</gene>
<dbReference type="Proteomes" id="UP000717752">
    <property type="component" value="Unassembled WGS sequence"/>
</dbReference>
<feature type="domain" description="NusG-like N-terminal" evidence="2">
    <location>
        <begin position="65"/>
        <end position="137"/>
    </location>
</feature>
<dbReference type="Pfam" id="PF02357">
    <property type="entry name" value="NusG"/>
    <property type="match status" value="1"/>
</dbReference>
<keyword evidence="1" id="KW-0804">Transcription</keyword>
<sequence length="244" mass="28191">MNFIHRQRLKQEREDARDYQIPATVAGWSAETWFAIRTTPGAQRSPSIVDRTVDRREDERDLSLLERNLKRKGVEVFMPCVRREVIHHRTKKWIDKRFPVLIGYAFVNLPKRNFAEVEAIEGVAGILRPGNNRFEAPLRFPEGLIGKLRFMEFEEEQSFLLGRARRIRRQELWQETNERPPSRAEMKSLFQRGASLHLKPGSPFSQYAAKVVSVTSKGTILAAIEALDKLVQVNVALEQIADVE</sequence>
<evidence type="ECO:0000313" key="3">
    <source>
        <dbReference type="EMBL" id="MBW9053445.1"/>
    </source>
</evidence>
<evidence type="ECO:0000256" key="1">
    <source>
        <dbReference type="ARBA" id="ARBA00023163"/>
    </source>
</evidence>
<organism evidence="3 4">
    <name type="scientific">Rhizobium mesosinicum</name>
    <dbReference type="NCBI Taxonomy" id="335017"/>
    <lineage>
        <taxon>Bacteria</taxon>
        <taxon>Pseudomonadati</taxon>
        <taxon>Pseudomonadota</taxon>
        <taxon>Alphaproteobacteria</taxon>
        <taxon>Hyphomicrobiales</taxon>
        <taxon>Rhizobiaceae</taxon>
        <taxon>Rhizobium/Agrobacterium group</taxon>
        <taxon>Rhizobium</taxon>
    </lineage>
</organism>
<keyword evidence="4" id="KW-1185">Reference proteome</keyword>
<reference evidence="3 4" key="1">
    <citation type="journal article" date="2021" name="MBio">
        <title>Poor Competitiveness of Bradyrhizobium in Pigeon Pea Root Colonization in Indian Soils.</title>
        <authorList>
            <person name="Chalasani D."/>
            <person name="Basu A."/>
            <person name="Pullabhotla S.V.S.R.N."/>
            <person name="Jorrin B."/>
            <person name="Neal A.L."/>
            <person name="Poole P.S."/>
            <person name="Podile A.R."/>
            <person name="Tkacz A."/>
        </authorList>
    </citation>
    <scope>NUCLEOTIDE SEQUENCE [LARGE SCALE GENOMIC DNA]</scope>
    <source>
        <strain evidence="3 4">HU56</strain>
    </source>
</reference>
<protein>
    <recommendedName>
        <fullName evidence="2">NusG-like N-terminal domain-containing protein</fullName>
    </recommendedName>
</protein>
<dbReference type="InterPro" id="IPR006645">
    <property type="entry name" value="NGN-like_dom"/>
</dbReference>
<evidence type="ECO:0000259" key="2">
    <source>
        <dbReference type="Pfam" id="PF02357"/>
    </source>
</evidence>
<dbReference type="RefSeq" id="WP_220334807.1">
    <property type="nucleotide sequence ID" value="NZ_JAEUAK010000004.1"/>
</dbReference>
<dbReference type="SUPFAM" id="SSF82679">
    <property type="entry name" value="N-utilization substance G protein NusG, N-terminal domain"/>
    <property type="match status" value="1"/>
</dbReference>